<proteinExistence type="inferred from homology"/>
<keyword evidence="7" id="KW-0472">Membrane</keyword>
<evidence type="ECO:0000313" key="8">
    <source>
        <dbReference type="EMBL" id="SDB90374.1"/>
    </source>
</evidence>
<keyword evidence="3" id="KW-0813">Transport</keyword>
<organism evidence="8 9">
    <name type="scientific">Pelagirhabdus alkalitolerans</name>
    <dbReference type="NCBI Taxonomy" id="1612202"/>
    <lineage>
        <taxon>Bacteria</taxon>
        <taxon>Bacillati</taxon>
        <taxon>Bacillota</taxon>
        <taxon>Bacilli</taxon>
        <taxon>Bacillales</taxon>
        <taxon>Bacillaceae</taxon>
        <taxon>Pelagirhabdus</taxon>
    </lineage>
</organism>
<protein>
    <submittedName>
        <fullName evidence="8">Multisubunit sodium/proton antiporter, MrpE subunit</fullName>
    </submittedName>
</protein>
<dbReference type="EMBL" id="FMYI01000002">
    <property type="protein sequence ID" value="SDB90374.1"/>
    <property type="molecule type" value="Genomic_DNA"/>
</dbReference>
<dbReference type="PANTHER" id="PTHR34584">
    <property type="entry name" value="NA(+)/H(+) ANTIPORTER SUBUNIT E1"/>
    <property type="match status" value="1"/>
</dbReference>
<dbReference type="Pfam" id="PF01899">
    <property type="entry name" value="MNHE"/>
    <property type="match status" value="1"/>
</dbReference>
<dbReference type="GO" id="GO:0015297">
    <property type="term" value="F:antiporter activity"/>
    <property type="evidence" value="ECO:0007669"/>
    <property type="project" value="UniProtKB-KW"/>
</dbReference>
<dbReference type="InterPro" id="IPR002758">
    <property type="entry name" value="Cation_antiport_E"/>
</dbReference>
<evidence type="ECO:0000256" key="1">
    <source>
        <dbReference type="ARBA" id="ARBA00004651"/>
    </source>
</evidence>
<evidence type="ECO:0000256" key="4">
    <source>
        <dbReference type="ARBA" id="ARBA00022475"/>
    </source>
</evidence>
<dbReference type="GO" id="GO:0008324">
    <property type="term" value="F:monoatomic cation transmembrane transporter activity"/>
    <property type="evidence" value="ECO:0007669"/>
    <property type="project" value="InterPro"/>
</dbReference>
<sequence length="155" mass="17266">MFALLLLFWVIIDARLSVETVLVGSVASLAILYLNRDLLFSKEEGGPLTGRFFLNFFSLIGTLVVEIIKSNIQVAKIVLSPKMPIDPGFIKIPVKPKKNVNKVLYGNVITLTPGTLTVDIIGDQYIIHALTKDTIKDLEDSVLEEKILRLEVDEK</sequence>
<dbReference type="AlphaFoldDB" id="A0A1G6H895"/>
<reference evidence="9" key="1">
    <citation type="submission" date="2016-09" db="EMBL/GenBank/DDBJ databases">
        <authorList>
            <person name="Varghese N."/>
            <person name="Submissions S."/>
        </authorList>
    </citation>
    <scope>NUCLEOTIDE SEQUENCE [LARGE SCALE GENOMIC DNA]</scope>
    <source>
        <strain evidence="9">S5</strain>
    </source>
</reference>
<dbReference type="GO" id="GO:0005886">
    <property type="term" value="C:plasma membrane"/>
    <property type="evidence" value="ECO:0007669"/>
    <property type="project" value="UniProtKB-SubCell"/>
</dbReference>
<dbReference type="Proteomes" id="UP000242949">
    <property type="component" value="Unassembled WGS sequence"/>
</dbReference>
<evidence type="ECO:0000313" key="9">
    <source>
        <dbReference type="Proteomes" id="UP000242949"/>
    </source>
</evidence>
<keyword evidence="9" id="KW-1185">Reference proteome</keyword>
<evidence type="ECO:0000256" key="6">
    <source>
        <dbReference type="ARBA" id="ARBA00022989"/>
    </source>
</evidence>
<keyword evidence="5" id="KW-0812">Transmembrane</keyword>
<evidence type="ECO:0000256" key="5">
    <source>
        <dbReference type="ARBA" id="ARBA00022692"/>
    </source>
</evidence>
<evidence type="ECO:0000256" key="3">
    <source>
        <dbReference type="ARBA" id="ARBA00022449"/>
    </source>
</evidence>
<keyword evidence="3" id="KW-0050">Antiport</keyword>
<dbReference type="PANTHER" id="PTHR34584:SF1">
    <property type="entry name" value="NA(+)_H(+) ANTIPORTER SUBUNIT E1"/>
    <property type="match status" value="1"/>
</dbReference>
<keyword evidence="6" id="KW-1133">Transmembrane helix</keyword>
<evidence type="ECO:0000256" key="2">
    <source>
        <dbReference type="ARBA" id="ARBA00006228"/>
    </source>
</evidence>
<evidence type="ECO:0000256" key="7">
    <source>
        <dbReference type="ARBA" id="ARBA00023136"/>
    </source>
</evidence>
<gene>
    <name evidence="8" type="ORF">SAMN05421734_102349</name>
</gene>
<dbReference type="STRING" id="1612202.SAMN05421734_102349"/>
<comment type="similarity">
    <text evidence="2">Belongs to the CPA3 antiporters (TC 2.A.63) subunit E family.</text>
</comment>
<dbReference type="PIRSF" id="PIRSF019239">
    <property type="entry name" value="MrpE"/>
    <property type="match status" value="1"/>
</dbReference>
<keyword evidence="4" id="KW-1003">Cell membrane</keyword>
<accession>A0A1G6H895</accession>
<comment type="subcellular location">
    <subcellularLocation>
        <location evidence="1">Cell membrane</location>
        <topology evidence="1">Multi-pass membrane protein</topology>
    </subcellularLocation>
</comment>
<name>A0A1G6H895_9BACI</name>